<dbReference type="EMBL" id="MN740707">
    <property type="protein sequence ID" value="QHU09280.1"/>
    <property type="molecule type" value="Genomic_DNA"/>
</dbReference>
<organism evidence="1">
    <name type="scientific">viral metagenome</name>
    <dbReference type="NCBI Taxonomy" id="1070528"/>
    <lineage>
        <taxon>unclassified sequences</taxon>
        <taxon>metagenomes</taxon>
        <taxon>organismal metagenomes</taxon>
    </lineage>
</organism>
<sequence>MDKYNMENPQLYLAENKLIKKNVKHNQKEYNIFRYDKSKLTPDQYNTVGLFRSVVYQNEAIVSFAPPKSISYETFKSTATPIITMEEYVEGTMIQLFWSGDTWELATRSSVGGNVSFFNIKENDQMVRPTFRELFLNTIIYNETLHSSQPDFFNCLEKIPKNYVLSFVLQHPMNRIVTPINEPSLYLVNVYAVEKNTIVETNISCTVRLLPDWVKRPTPYNLSLEELECKISSQFMDYTKVGIMIHGVNSTGEIVRTKLRNPLYETVRKLRGNQSKLQYRYMELCKDNLVDEYLNYYPEHTQWFQCYDMEIHTFTIQLHSFYVQCFVNKKAPLKTYPYQYRTHMYRLHEHYKEILREKRDRVNLHVVTRYVDQLHPSVLMHSINYSLRDR</sequence>
<reference evidence="1" key="1">
    <citation type="journal article" date="2020" name="Nature">
        <title>Giant virus diversity and host interactions through global metagenomics.</title>
        <authorList>
            <person name="Schulz F."/>
            <person name="Roux S."/>
            <person name="Paez-Espino D."/>
            <person name="Jungbluth S."/>
            <person name="Walsh D.A."/>
            <person name="Denef V.J."/>
            <person name="McMahon K.D."/>
            <person name="Konstantinidis K.T."/>
            <person name="Eloe-Fadrosh E.A."/>
            <person name="Kyrpides N.C."/>
            <person name="Woyke T."/>
        </authorList>
    </citation>
    <scope>NUCLEOTIDE SEQUENCE</scope>
    <source>
        <strain evidence="1">GVMAG-S-1074260-58</strain>
    </source>
</reference>
<protein>
    <submittedName>
        <fullName evidence="1">Uncharacterized protein</fullName>
    </submittedName>
</protein>
<name>A0A6C0JX40_9ZZZZ</name>
<proteinExistence type="predicted"/>
<dbReference type="AlphaFoldDB" id="A0A6C0JX40"/>
<evidence type="ECO:0000313" key="1">
    <source>
        <dbReference type="EMBL" id="QHU09280.1"/>
    </source>
</evidence>
<accession>A0A6C0JX40</accession>